<dbReference type="Gene3D" id="3.40.390.10">
    <property type="entry name" value="Collagenase (Catalytic Domain)"/>
    <property type="match status" value="1"/>
</dbReference>
<evidence type="ECO:0000256" key="3">
    <source>
        <dbReference type="ARBA" id="ARBA00006040"/>
    </source>
</evidence>
<proteinExistence type="inferred from homology"/>
<keyword evidence="8 15" id="KW-0378">Hydrolase</keyword>
<protein>
    <recommendedName>
        <fullName evidence="5">Mitochondrial intermediate peptidase</fullName>
        <ecNumber evidence="4">3.4.24.59</ecNumber>
    </recommendedName>
    <alternativeName>
        <fullName evidence="14">Octapeptidyl aminopeptidase</fullName>
    </alternativeName>
</protein>
<comment type="function">
    <text evidence="13">Cleaves proteins, imported into the mitochondrion, to their mature size. While most mitochondrial precursor proteins are processed to the mature form in one step by mitochondrial processing peptidase (MPP), the sequential cleavage by MIP of an octapeptide after initial processing by MPP is a required step for a subgroup of nuclear-encoded precursor proteins destined for the matrix or the inner membrane.</text>
</comment>
<comment type="similarity">
    <text evidence="3 15">Belongs to the peptidase M3 family.</text>
</comment>
<dbReference type="Pfam" id="PF01432">
    <property type="entry name" value="Peptidase_M3"/>
    <property type="match status" value="1"/>
</dbReference>
<dbReference type="OrthoDB" id="17530at2759"/>
<dbReference type="GO" id="GO:0006518">
    <property type="term" value="P:peptide metabolic process"/>
    <property type="evidence" value="ECO:0007669"/>
    <property type="project" value="TreeGrafter"/>
</dbReference>
<evidence type="ECO:0000256" key="4">
    <source>
        <dbReference type="ARBA" id="ARBA00012441"/>
    </source>
</evidence>
<evidence type="ECO:0000256" key="14">
    <source>
        <dbReference type="ARBA" id="ARBA00032470"/>
    </source>
</evidence>
<dbReference type="InterPro" id="IPR024079">
    <property type="entry name" value="MetalloPept_cat_dom_sf"/>
</dbReference>
<dbReference type="GO" id="GO:0004222">
    <property type="term" value="F:metalloendopeptidase activity"/>
    <property type="evidence" value="ECO:0007669"/>
    <property type="project" value="UniProtKB-EC"/>
</dbReference>
<gene>
    <name evidence="17" type="ORF">K431DRAFT_257153</name>
</gene>
<dbReference type="GO" id="GO:0006627">
    <property type="term" value="P:protein processing involved in protein targeting to mitochondrion"/>
    <property type="evidence" value="ECO:0007669"/>
    <property type="project" value="TreeGrafter"/>
</dbReference>
<dbReference type="InterPro" id="IPR045090">
    <property type="entry name" value="Pept_M3A_M3B"/>
</dbReference>
<evidence type="ECO:0000256" key="2">
    <source>
        <dbReference type="ARBA" id="ARBA00004305"/>
    </source>
</evidence>
<evidence type="ECO:0000256" key="12">
    <source>
        <dbReference type="ARBA" id="ARBA00023128"/>
    </source>
</evidence>
<comment type="cofactor">
    <cofactor evidence="15">
        <name>Zn(2+)</name>
        <dbReference type="ChEBI" id="CHEBI:29105"/>
    </cofactor>
    <text evidence="15">Binds 1 zinc ion.</text>
</comment>
<keyword evidence="18" id="KW-1185">Reference proteome</keyword>
<evidence type="ECO:0000256" key="8">
    <source>
        <dbReference type="ARBA" id="ARBA00022801"/>
    </source>
</evidence>
<dbReference type="CDD" id="cd06457">
    <property type="entry name" value="M3A_MIP"/>
    <property type="match status" value="1"/>
</dbReference>
<evidence type="ECO:0000256" key="6">
    <source>
        <dbReference type="ARBA" id="ARBA00022670"/>
    </source>
</evidence>
<keyword evidence="9 15" id="KW-0862">Zinc</keyword>
<keyword evidence="10" id="KW-0809">Transit peptide</keyword>
<keyword evidence="6 15" id="KW-0645">Protease</keyword>
<reference evidence="17" key="1">
    <citation type="journal article" date="2020" name="Stud. Mycol.">
        <title>101 Dothideomycetes genomes: a test case for predicting lifestyles and emergence of pathogens.</title>
        <authorList>
            <person name="Haridas S."/>
            <person name="Albert R."/>
            <person name="Binder M."/>
            <person name="Bloem J."/>
            <person name="Labutti K."/>
            <person name="Salamov A."/>
            <person name="Andreopoulos B."/>
            <person name="Baker S."/>
            <person name="Barry K."/>
            <person name="Bills G."/>
            <person name="Bluhm B."/>
            <person name="Cannon C."/>
            <person name="Castanera R."/>
            <person name="Culley D."/>
            <person name="Daum C."/>
            <person name="Ezra D."/>
            <person name="Gonzalez J."/>
            <person name="Henrissat B."/>
            <person name="Kuo A."/>
            <person name="Liang C."/>
            <person name="Lipzen A."/>
            <person name="Lutzoni F."/>
            <person name="Magnuson J."/>
            <person name="Mondo S."/>
            <person name="Nolan M."/>
            <person name="Ohm R."/>
            <person name="Pangilinan J."/>
            <person name="Park H.-J."/>
            <person name="Ramirez L."/>
            <person name="Alfaro M."/>
            <person name="Sun H."/>
            <person name="Tritt A."/>
            <person name="Yoshinaga Y."/>
            <person name="Zwiers L.-H."/>
            <person name="Turgeon B."/>
            <person name="Goodwin S."/>
            <person name="Spatafora J."/>
            <person name="Crous P."/>
            <person name="Grigoriev I."/>
        </authorList>
    </citation>
    <scope>NUCLEOTIDE SEQUENCE</scope>
    <source>
        <strain evidence="17">CBS 116435</strain>
    </source>
</reference>
<evidence type="ECO:0000256" key="13">
    <source>
        <dbReference type="ARBA" id="ARBA00025208"/>
    </source>
</evidence>
<dbReference type="GO" id="GO:0046872">
    <property type="term" value="F:metal ion binding"/>
    <property type="evidence" value="ECO:0007669"/>
    <property type="project" value="UniProtKB-UniRule"/>
</dbReference>
<evidence type="ECO:0000313" key="17">
    <source>
        <dbReference type="EMBL" id="KAF2716602.1"/>
    </source>
</evidence>
<evidence type="ECO:0000256" key="11">
    <source>
        <dbReference type="ARBA" id="ARBA00023049"/>
    </source>
</evidence>
<dbReference type="EC" id="3.4.24.59" evidence="4"/>
<dbReference type="PANTHER" id="PTHR11804">
    <property type="entry name" value="PROTEASE M3 THIMET OLIGOPEPTIDASE-RELATED"/>
    <property type="match status" value="1"/>
</dbReference>
<sequence length="822" mass="92347">MFKRAITGQAWTCPQCLRQQQRLQRLALRSLVTSTASKGATTAAATAQVQPDNFVHPANKTTANSRHDDRTLRQIFDSQDFWKDFSSATRHQYNGQNAGLLQNRYLMEPEGFIHFTQITLQKCQRIVSTVLAYSSIEDLKRSARDMDRLSDLLCRVIDLSDFIRSVHPDRRVQMAATQAYATMFEYMNVLNTTPGLNEQLIRAINTPEVWQSWSEEEKVVATMLHKDFAKSAIDMEDEDRQAFVDVSNDISRVGPDFVENMQAETPLLSFKSPALMGMNPLLVKRLSQWGTVNLPTVGEPAINALRTVEDADTRRDIYMANRTSATSNIERLEEMLRKRAELAKLAGYESFAHMTLTDKMAKTPEAVNSFLDALSLDNKPKAKDELEELLDIKRGDAHPGNFPDGINAWDRDYYTARLLANLRSRSRSPDFLSAYFSLGTVFQGLSRLFHNLYGLRLVPRETLPGETWNSDVRRLDVLDDNEGHIAVIYCDLFERAGKSPNPAHFTLRCSRRISDEEMQEAAVISQQNPQLFPTPESAVNDGLAVNSNPRDGGRLYQLPTIALICDFALPPPSRSTPGQRPTLLTFRELTTLFHEMGHAVHSICGRTALQNVSGTRCPTDFAELPSVLMENFAAAPEVLALFARHWETGQPLDPSRVQERVDIDKRTAGSEVEGQILLSKLDQEYHSAIPLSWSAGSSNLASDLQSTQLYHSIWQRYSTIPEPAGTSWQGFFGHLFGYGATYYSYLFDRAIAGKIWRDVFQRTSLGAVDPEQGRLFREEVLRHGGGRDGWISVAGALRDREGVLSEGGKGAMEMVGRWGVHN</sequence>
<dbReference type="GO" id="GO:0005759">
    <property type="term" value="C:mitochondrial matrix"/>
    <property type="evidence" value="ECO:0007669"/>
    <property type="project" value="UniProtKB-SubCell"/>
</dbReference>
<dbReference type="Gene3D" id="1.10.1370.10">
    <property type="entry name" value="Neurolysin, domain 3"/>
    <property type="match status" value="1"/>
</dbReference>
<organism evidence="17 18">
    <name type="scientific">Polychaeton citri CBS 116435</name>
    <dbReference type="NCBI Taxonomy" id="1314669"/>
    <lineage>
        <taxon>Eukaryota</taxon>
        <taxon>Fungi</taxon>
        <taxon>Dikarya</taxon>
        <taxon>Ascomycota</taxon>
        <taxon>Pezizomycotina</taxon>
        <taxon>Dothideomycetes</taxon>
        <taxon>Dothideomycetidae</taxon>
        <taxon>Capnodiales</taxon>
        <taxon>Capnodiaceae</taxon>
        <taxon>Polychaeton</taxon>
    </lineage>
</organism>
<evidence type="ECO:0000256" key="15">
    <source>
        <dbReference type="RuleBase" id="RU003435"/>
    </source>
</evidence>
<name>A0A9P4Q217_9PEZI</name>
<dbReference type="EMBL" id="MU003867">
    <property type="protein sequence ID" value="KAF2716602.1"/>
    <property type="molecule type" value="Genomic_DNA"/>
</dbReference>
<dbReference type="InterPro" id="IPR024077">
    <property type="entry name" value="Neurolysin/TOP_dom2"/>
</dbReference>
<comment type="caution">
    <text evidence="17">The sequence shown here is derived from an EMBL/GenBank/DDBJ whole genome shotgun (WGS) entry which is preliminary data.</text>
</comment>
<evidence type="ECO:0000256" key="5">
    <source>
        <dbReference type="ARBA" id="ARBA00018046"/>
    </source>
</evidence>
<keyword evidence="7 15" id="KW-0479">Metal-binding</keyword>
<accession>A0A9P4Q217</accession>
<evidence type="ECO:0000256" key="7">
    <source>
        <dbReference type="ARBA" id="ARBA00022723"/>
    </source>
</evidence>
<dbReference type="InterPro" id="IPR033851">
    <property type="entry name" value="M3A_MIP"/>
</dbReference>
<dbReference type="Proteomes" id="UP000799441">
    <property type="component" value="Unassembled WGS sequence"/>
</dbReference>
<evidence type="ECO:0000259" key="16">
    <source>
        <dbReference type="Pfam" id="PF01432"/>
    </source>
</evidence>
<dbReference type="InterPro" id="IPR001567">
    <property type="entry name" value="Pept_M3A_M3B_dom"/>
</dbReference>
<dbReference type="AlphaFoldDB" id="A0A9P4Q217"/>
<keyword evidence="12" id="KW-0496">Mitochondrion</keyword>
<comment type="subcellular location">
    <subcellularLocation>
        <location evidence="2">Mitochondrion matrix</location>
    </subcellularLocation>
</comment>
<dbReference type="PANTHER" id="PTHR11804:SF79">
    <property type="entry name" value="MITOCHONDRIAL INTERMEDIATE PEPTIDASE"/>
    <property type="match status" value="1"/>
</dbReference>
<keyword evidence="11 15" id="KW-0482">Metalloprotease</keyword>
<dbReference type="SUPFAM" id="SSF55486">
    <property type="entry name" value="Metalloproteases ('zincins'), catalytic domain"/>
    <property type="match status" value="1"/>
</dbReference>
<comment type="catalytic activity">
    <reaction evidence="1">
        <text>Release of an N-terminal octapeptide as second stage of processing of some proteins imported into the mitochondrion.</text>
        <dbReference type="EC" id="3.4.24.59"/>
    </reaction>
</comment>
<evidence type="ECO:0000313" key="18">
    <source>
        <dbReference type="Proteomes" id="UP000799441"/>
    </source>
</evidence>
<evidence type="ECO:0000256" key="9">
    <source>
        <dbReference type="ARBA" id="ARBA00022833"/>
    </source>
</evidence>
<evidence type="ECO:0000256" key="10">
    <source>
        <dbReference type="ARBA" id="ARBA00022946"/>
    </source>
</evidence>
<feature type="domain" description="Peptidase M3A/M3B catalytic" evidence="16">
    <location>
        <begin position="306"/>
        <end position="797"/>
    </location>
</feature>
<evidence type="ECO:0000256" key="1">
    <source>
        <dbReference type="ARBA" id="ARBA00000436"/>
    </source>
</evidence>